<dbReference type="RefSeq" id="WP_165374143.1">
    <property type="nucleotide sequence ID" value="NZ_CP012672.1"/>
</dbReference>
<evidence type="ECO:0000259" key="2">
    <source>
        <dbReference type="PROSITE" id="PS51163"/>
    </source>
</evidence>
<evidence type="ECO:0000313" key="4">
    <source>
        <dbReference type="Proteomes" id="UP000295497"/>
    </source>
</evidence>
<dbReference type="SUPFAM" id="SSF55821">
    <property type="entry name" value="YrdC/RibB"/>
    <property type="match status" value="1"/>
</dbReference>
<accession>A0A4P2QSB5</accession>
<feature type="compositionally biased region" description="Basic residues" evidence="1">
    <location>
        <begin position="254"/>
        <end position="266"/>
    </location>
</feature>
<dbReference type="GO" id="GO:0003725">
    <property type="term" value="F:double-stranded RNA binding"/>
    <property type="evidence" value="ECO:0007669"/>
    <property type="project" value="InterPro"/>
</dbReference>
<sequence>MPVARFDAAGKLAVDEALARGEAVVLPTPSPLAYVVAGTTAAAVNRARGRPHNHPVAAWEPRLDRLAPHLALDEAERRRLGWLLAVERVTALVPQARDVAAPSWLEPAASYGMALLFGVTWEPIAWLLERHAPLFVSSANRAGALPAVDLRQAVAAFGPEVWVLDGDALRERARPHASTTTLRFVPGRGWEMHRRGIQDSLRANAGGSDYLADVLARADAALFRRPFPRRQDGRAGRQARRSPPADRDGPVRLHGPRGRRPRHHAA</sequence>
<dbReference type="Gene3D" id="3.90.870.10">
    <property type="entry name" value="DHBP synthase"/>
    <property type="match status" value="1"/>
</dbReference>
<dbReference type="Proteomes" id="UP000295497">
    <property type="component" value="Chromosome"/>
</dbReference>
<organism evidence="3 4">
    <name type="scientific">Sorangium cellulosum</name>
    <name type="common">Polyangium cellulosum</name>
    <dbReference type="NCBI Taxonomy" id="56"/>
    <lineage>
        <taxon>Bacteria</taxon>
        <taxon>Pseudomonadati</taxon>
        <taxon>Myxococcota</taxon>
        <taxon>Polyangia</taxon>
        <taxon>Polyangiales</taxon>
        <taxon>Polyangiaceae</taxon>
        <taxon>Sorangium</taxon>
    </lineage>
</organism>
<evidence type="ECO:0000313" key="3">
    <source>
        <dbReference type="EMBL" id="AUX32926.1"/>
    </source>
</evidence>
<protein>
    <recommendedName>
        <fullName evidence="2">YrdC-like domain-containing protein</fullName>
    </recommendedName>
</protein>
<name>A0A4P2QSB5_SORCE</name>
<dbReference type="PROSITE" id="PS51163">
    <property type="entry name" value="YRDC"/>
    <property type="match status" value="1"/>
</dbReference>
<evidence type="ECO:0000256" key="1">
    <source>
        <dbReference type="SAM" id="MobiDB-lite"/>
    </source>
</evidence>
<proteinExistence type="predicted"/>
<reference evidence="3 4" key="1">
    <citation type="submission" date="2015-09" db="EMBL/GenBank/DDBJ databases">
        <title>Sorangium comparison.</title>
        <authorList>
            <person name="Zaburannyi N."/>
            <person name="Bunk B."/>
            <person name="Overmann J."/>
            <person name="Mueller R."/>
        </authorList>
    </citation>
    <scope>NUCLEOTIDE SEQUENCE [LARGE SCALE GENOMIC DNA]</scope>
    <source>
        <strain evidence="3 4">So ce836</strain>
    </source>
</reference>
<dbReference type="InterPro" id="IPR006070">
    <property type="entry name" value="Sua5-like_dom"/>
</dbReference>
<dbReference type="AlphaFoldDB" id="A0A4P2QSB5"/>
<feature type="domain" description="YrdC-like" evidence="2">
    <location>
        <begin position="8"/>
        <end position="198"/>
    </location>
</feature>
<dbReference type="Pfam" id="PF01300">
    <property type="entry name" value="Sua5_yciO_yrdC"/>
    <property type="match status" value="1"/>
</dbReference>
<dbReference type="EMBL" id="CP012672">
    <property type="protein sequence ID" value="AUX32926.1"/>
    <property type="molecule type" value="Genomic_DNA"/>
</dbReference>
<gene>
    <name evidence="3" type="ORF">SOCE836_050780</name>
</gene>
<feature type="region of interest" description="Disordered" evidence="1">
    <location>
        <begin position="226"/>
        <end position="266"/>
    </location>
</feature>
<dbReference type="InterPro" id="IPR017945">
    <property type="entry name" value="DHBP_synth_RibB-like_a/b_dom"/>
</dbReference>